<keyword evidence="3 10" id="KW-0052">Apoplast</keyword>
<dbReference type="Proteomes" id="UP001652660">
    <property type="component" value="Chromosome 11e"/>
</dbReference>
<evidence type="ECO:0000313" key="12">
    <source>
        <dbReference type="Proteomes" id="UP001652660"/>
    </source>
</evidence>
<dbReference type="PANTHER" id="PTHR31238">
    <property type="entry name" value="GERMIN-LIKE PROTEIN SUBFAMILY 3 MEMBER 3"/>
    <property type="match status" value="1"/>
</dbReference>
<dbReference type="GO" id="GO:0030145">
    <property type="term" value="F:manganese ion binding"/>
    <property type="evidence" value="ECO:0007669"/>
    <property type="project" value="UniProtKB-UniRule"/>
</dbReference>
<evidence type="ECO:0000256" key="1">
    <source>
        <dbReference type="ARBA" id="ARBA00004271"/>
    </source>
</evidence>
<feature type="disulfide bond" evidence="9">
    <location>
        <begin position="32"/>
        <end position="49"/>
    </location>
</feature>
<feature type="binding site" evidence="7">
    <location>
        <position position="118"/>
    </location>
    <ligand>
        <name>oxalate</name>
        <dbReference type="ChEBI" id="CHEBI:30623"/>
    </ligand>
</feature>
<reference evidence="12" key="1">
    <citation type="journal article" date="2025" name="Foods">
        <title>Unveiling the Microbial Signatures of Arabica Coffee Cherries: Insights into Ripeness Specific Diversity, Functional Traits, and Implications for Quality and Safety.</title>
        <authorList>
            <consortium name="RefSeq"/>
            <person name="Tenea G.N."/>
            <person name="Cifuentes V."/>
            <person name="Reyes P."/>
            <person name="Cevallos-Vallejos M."/>
        </authorList>
    </citation>
    <scope>NUCLEOTIDE SEQUENCE [LARGE SCALE GENOMIC DNA]</scope>
</reference>
<feature type="chain" id="PRO_5044953474" description="Germin-like protein" evidence="10">
    <location>
        <begin position="24"/>
        <end position="220"/>
    </location>
</feature>
<reference evidence="13" key="2">
    <citation type="submission" date="2025-08" db="UniProtKB">
        <authorList>
            <consortium name="RefSeq"/>
        </authorList>
    </citation>
    <scope>IDENTIFICATION</scope>
    <source>
        <tissue evidence="13">Leaves</tissue>
    </source>
</reference>
<dbReference type="GO" id="GO:0010497">
    <property type="term" value="P:plasmodesmata-mediated intercellular transport"/>
    <property type="evidence" value="ECO:0007669"/>
    <property type="project" value="UniProtKB-ARBA"/>
</dbReference>
<dbReference type="SMART" id="SM00835">
    <property type="entry name" value="Cupin_1"/>
    <property type="match status" value="1"/>
</dbReference>
<evidence type="ECO:0000256" key="5">
    <source>
        <dbReference type="ARBA" id="ARBA00022723"/>
    </source>
</evidence>
<evidence type="ECO:0000256" key="6">
    <source>
        <dbReference type="ARBA" id="ARBA00023211"/>
    </source>
</evidence>
<dbReference type="Pfam" id="PF00190">
    <property type="entry name" value="Cupin_1"/>
    <property type="match status" value="1"/>
</dbReference>
<feature type="binding site" evidence="7">
    <location>
        <position position="113"/>
    </location>
    <ligand>
        <name>oxalate</name>
        <dbReference type="ChEBI" id="CHEBI:30623"/>
    </ligand>
</feature>
<evidence type="ECO:0000313" key="13">
    <source>
        <dbReference type="RefSeq" id="XP_027095322.2"/>
    </source>
</evidence>
<dbReference type="GeneID" id="113715338"/>
<dbReference type="GO" id="GO:2000280">
    <property type="term" value="P:regulation of root development"/>
    <property type="evidence" value="ECO:0007669"/>
    <property type="project" value="UniProtKB-ARBA"/>
</dbReference>
<comment type="similarity">
    <text evidence="2 10">Belongs to the germin family.</text>
</comment>
<dbReference type="GO" id="GO:0048046">
    <property type="term" value="C:apoplast"/>
    <property type="evidence" value="ECO:0007669"/>
    <property type="project" value="UniProtKB-SubCell"/>
</dbReference>
<evidence type="ECO:0000256" key="9">
    <source>
        <dbReference type="PIRSR" id="PIRSR601929-3"/>
    </source>
</evidence>
<accession>A0A6P6V0F3</accession>
<dbReference type="GO" id="GO:0009506">
    <property type="term" value="C:plasmodesma"/>
    <property type="evidence" value="ECO:0007669"/>
    <property type="project" value="UniProtKB-ARBA"/>
</dbReference>
<evidence type="ECO:0000256" key="10">
    <source>
        <dbReference type="RuleBase" id="RU366015"/>
    </source>
</evidence>
<dbReference type="InterPro" id="IPR006045">
    <property type="entry name" value="Cupin_1"/>
</dbReference>
<evidence type="ECO:0000256" key="2">
    <source>
        <dbReference type="ARBA" id="ARBA00007456"/>
    </source>
</evidence>
<feature type="binding site" evidence="8">
    <location>
        <position position="118"/>
    </location>
    <ligand>
        <name>Mn(2+)</name>
        <dbReference type="ChEBI" id="CHEBI:29035"/>
    </ligand>
</feature>
<dbReference type="CDD" id="cd02241">
    <property type="entry name" value="cupin_OxOx"/>
    <property type="match status" value="1"/>
</dbReference>
<dbReference type="Gene3D" id="2.60.120.10">
    <property type="entry name" value="Jelly Rolls"/>
    <property type="match status" value="1"/>
</dbReference>
<feature type="binding site" evidence="8">
    <location>
        <position position="111"/>
    </location>
    <ligand>
        <name>Mn(2+)</name>
        <dbReference type="ChEBI" id="CHEBI:29035"/>
    </ligand>
</feature>
<dbReference type="AlphaFoldDB" id="A0A6P6V0F3"/>
<keyword evidence="6 7" id="KW-0464">Manganese</keyword>
<evidence type="ECO:0000256" key="8">
    <source>
        <dbReference type="PIRSR" id="PIRSR601929-2"/>
    </source>
</evidence>
<name>A0A6P6V0F3_COFAR</name>
<evidence type="ECO:0000259" key="11">
    <source>
        <dbReference type="SMART" id="SM00835"/>
    </source>
</evidence>
<keyword evidence="9" id="KW-1015">Disulfide bond</keyword>
<dbReference type="InterPro" id="IPR014710">
    <property type="entry name" value="RmlC-like_jellyroll"/>
</dbReference>
<dbReference type="GO" id="GO:0004784">
    <property type="term" value="F:superoxide dismutase activity"/>
    <property type="evidence" value="ECO:0007669"/>
    <property type="project" value="UniProtKB-EC"/>
</dbReference>
<keyword evidence="12" id="KW-1185">Reference proteome</keyword>
<dbReference type="SUPFAM" id="SSF51182">
    <property type="entry name" value="RmlC-like cupins"/>
    <property type="match status" value="1"/>
</dbReference>
<sequence>MKISFVLLQLILGPIFLLGFVRSDPDPLQDYCVASAENPPNFYGNGVPCINPDQAIASHFATSALSTPGDTRNQFGFSTSLTNTNNLRGLNTLGLAMARLDIAPDALLPLHSHPRASEVTILLKGSLFVGFVDASNHLFTRQLRPGDCFVFPKGLIHYLYNMDKEEAALAISGFSSQNPGLQISSSAAFTSNPGIPDEVLEKTFKIHGPDVAKIRRSLGG</sequence>
<keyword evidence="5 7" id="KW-0479">Metal-binding</keyword>
<evidence type="ECO:0000256" key="4">
    <source>
        <dbReference type="ARBA" id="ARBA00022525"/>
    </source>
</evidence>
<protein>
    <recommendedName>
        <fullName evidence="10">Germin-like protein</fullName>
    </recommendedName>
</protein>
<dbReference type="PRINTS" id="PR00325">
    <property type="entry name" value="GERMIN"/>
</dbReference>
<feature type="binding site" evidence="8">
    <location>
        <position position="157"/>
    </location>
    <ligand>
        <name>Mn(2+)</name>
        <dbReference type="ChEBI" id="CHEBI:29035"/>
    </ligand>
</feature>
<dbReference type="OrthoDB" id="1921208at2759"/>
<organism evidence="12 13">
    <name type="scientific">Coffea arabica</name>
    <name type="common">Arabian coffee</name>
    <dbReference type="NCBI Taxonomy" id="13443"/>
    <lineage>
        <taxon>Eukaryota</taxon>
        <taxon>Viridiplantae</taxon>
        <taxon>Streptophyta</taxon>
        <taxon>Embryophyta</taxon>
        <taxon>Tracheophyta</taxon>
        <taxon>Spermatophyta</taxon>
        <taxon>Magnoliopsida</taxon>
        <taxon>eudicotyledons</taxon>
        <taxon>Gunneridae</taxon>
        <taxon>Pentapetalae</taxon>
        <taxon>asterids</taxon>
        <taxon>lamiids</taxon>
        <taxon>Gentianales</taxon>
        <taxon>Rubiaceae</taxon>
        <taxon>Ixoroideae</taxon>
        <taxon>Gardenieae complex</taxon>
        <taxon>Bertiereae - Coffeeae clade</taxon>
        <taxon>Coffeeae</taxon>
        <taxon>Coffea</taxon>
    </lineage>
</organism>
<evidence type="ECO:0000256" key="3">
    <source>
        <dbReference type="ARBA" id="ARBA00022523"/>
    </source>
</evidence>
<keyword evidence="10" id="KW-0732">Signal</keyword>
<feature type="domain" description="Cupin type-1" evidence="11">
    <location>
        <begin position="63"/>
        <end position="212"/>
    </location>
</feature>
<comment type="subcellular location">
    <subcellularLocation>
        <location evidence="1 10">Secreted</location>
        <location evidence="1 10">Extracellular space</location>
        <location evidence="1 10">Apoplast</location>
    </subcellularLocation>
</comment>
<proteinExistence type="inferred from homology"/>
<gene>
    <name evidence="13" type="primary">LOC113715338</name>
</gene>
<feature type="binding site" evidence="8">
    <location>
        <position position="113"/>
    </location>
    <ligand>
        <name>Mn(2+)</name>
        <dbReference type="ChEBI" id="CHEBI:29035"/>
    </ligand>
</feature>
<dbReference type="InterPro" id="IPR001929">
    <property type="entry name" value="Germin"/>
</dbReference>
<keyword evidence="4 10" id="KW-0964">Secreted</keyword>
<evidence type="ECO:0000256" key="7">
    <source>
        <dbReference type="PIRSR" id="PIRSR601929-1"/>
    </source>
</evidence>
<dbReference type="InterPro" id="IPR011051">
    <property type="entry name" value="RmlC_Cupin_sf"/>
</dbReference>
<feature type="signal peptide" evidence="10">
    <location>
        <begin position="1"/>
        <end position="23"/>
    </location>
</feature>
<dbReference type="RefSeq" id="XP_027095322.2">
    <property type="nucleotide sequence ID" value="XM_027239521.2"/>
</dbReference>